<evidence type="ECO:0000313" key="2">
    <source>
        <dbReference type="EMBL" id="QJA79263.1"/>
    </source>
</evidence>
<name>A0A6H1ZM66_9ZZZZ</name>
<dbReference type="EMBL" id="MT144083">
    <property type="protein sequence ID" value="QJA48417.1"/>
    <property type="molecule type" value="Genomic_DNA"/>
</dbReference>
<reference evidence="1" key="1">
    <citation type="submission" date="2020-03" db="EMBL/GenBank/DDBJ databases">
        <title>The deep terrestrial virosphere.</title>
        <authorList>
            <person name="Holmfeldt K."/>
            <person name="Nilsson E."/>
            <person name="Simone D."/>
            <person name="Lopez-Fernandez M."/>
            <person name="Wu X."/>
            <person name="de Brujin I."/>
            <person name="Lundin D."/>
            <person name="Andersson A."/>
            <person name="Bertilsson S."/>
            <person name="Dopson M."/>
        </authorList>
    </citation>
    <scope>NUCLEOTIDE SEQUENCE</scope>
    <source>
        <strain evidence="2">MM415A00922</strain>
        <strain evidence="1">TM448A00944</strain>
    </source>
</reference>
<keyword evidence="1" id="KW-0540">Nuclease</keyword>
<keyword evidence="1" id="KW-0255">Endonuclease</keyword>
<sequence length="519" mass="60651">MILKAIKKDKEIDKSLLFTNGYKIGVKVTYKCDECGKIKTVNSDSLLKHNHTEEQICLSCSIKLNNIVENRKKTCIEKYGSDNPMKVKKFVDKYKEANVSTYESQRNDFEEIKKSLSDRNYKLLSDSYSRRTDKLEYICPEGHRGNISWSSWRRGSGCKECGHILTGKKLSYTIEEVRGFLSREGYTLLSDSYKGKKQILRYRCPLGHEGNFILGNWLHLGTRCASCSHIVSRAELEIYDFVKQYFPNATHNDRTLISPLELDIVIPSKKIAIEYCGLHWHSELAGKDKLYHYNKLQKCQSQGYNLITIFEDEWIHNQGIVKSRLRNILSVYDSRRIFARKCIIHEITNSVKNEFINANHIQGADTSSIRLGAFYEDELVSVMTFSKGSIAKGHVAEEYVYELNRFCSKINTDVIGIASKLLTFFEKNYNPKHIFSYADKRWSIGGLYERLGFDMTHSTRPNYWYIIEDKRVHRYNFRRSELPRKLSDFDPDLTEWKNMIKHGYDRIWDCGNIKYTRIL</sequence>
<evidence type="ECO:0000313" key="1">
    <source>
        <dbReference type="EMBL" id="QJA48417.1"/>
    </source>
</evidence>
<dbReference type="Gene3D" id="3.40.960.10">
    <property type="entry name" value="VSR Endonuclease"/>
    <property type="match status" value="1"/>
</dbReference>
<organism evidence="1">
    <name type="scientific">viral metagenome</name>
    <dbReference type="NCBI Taxonomy" id="1070528"/>
    <lineage>
        <taxon>unclassified sequences</taxon>
        <taxon>metagenomes</taxon>
        <taxon>organismal metagenomes</taxon>
    </lineage>
</organism>
<dbReference type="CDD" id="cd22328">
    <property type="entry name" value="Hef-like"/>
    <property type="match status" value="1"/>
</dbReference>
<accession>A0A6H1ZM66</accession>
<gene>
    <name evidence="2" type="ORF">MM415A00922_0014</name>
    <name evidence="1" type="ORF">TM448A00944_0009</name>
</gene>
<protein>
    <submittedName>
        <fullName evidence="1">Putative Hef-like homing endonuclease</fullName>
    </submittedName>
</protein>
<dbReference type="AlphaFoldDB" id="A0A6H1ZM66"/>
<keyword evidence="1" id="KW-0378">Hydrolase</keyword>
<proteinExistence type="predicted"/>
<dbReference type="EMBL" id="MT142374">
    <property type="protein sequence ID" value="QJA79263.1"/>
    <property type="molecule type" value="Genomic_DNA"/>
</dbReference>
<dbReference type="GO" id="GO:0004519">
    <property type="term" value="F:endonuclease activity"/>
    <property type="evidence" value="ECO:0007669"/>
    <property type="project" value="UniProtKB-KW"/>
</dbReference>